<dbReference type="EMBL" id="BDGG01000017">
    <property type="protein sequence ID" value="GAV08271.1"/>
    <property type="molecule type" value="Genomic_DNA"/>
</dbReference>
<protein>
    <submittedName>
        <fullName evidence="1">Uncharacterized protein</fullName>
    </submittedName>
</protein>
<proteinExistence type="predicted"/>
<dbReference type="AlphaFoldDB" id="A0A1D1W4A3"/>
<organism evidence="1 2">
    <name type="scientific">Ramazzottius varieornatus</name>
    <name type="common">Water bear</name>
    <name type="synonym">Tardigrade</name>
    <dbReference type="NCBI Taxonomy" id="947166"/>
    <lineage>
        <taxon>Eukaryota</taxon>
        <taxon>Metazoa</taxon>
        <taxon>Ecdysozoa</taxon>
        <taxon>Tardigrada</taxon>
        <taxon>Eutardigrada</taxon>
        <taxon>Parachela</taxon>
        <taxon>Hypsibioidea</taxon>
        <taxon>Ramazzottiidae</taxon>
        <taxon>Ramazzottius</taxon>
    </lineage>
</organism>
<accession>A0A1D1W4A3</accession>
<comment type="caution">
    <text evidence="1">The sequence shown here is derived from an EMBL/GenBank/DDBJ whole genome shotgun (WGS) entry which is preliminary data.</text>
</comment>
<dbReference type="Proteomes" id="UP000186922">
    <property type="component" value="Unassembled WGS sequence"/>
</dbReference>
<name>A0A1D1W4A3_RAMVA</name>
<gene>
    <name evidence="1" type="primary">RvY_17987</name>
    <name evidence="1" type="synonym">RvY_17987.2</name>
    <name evidence="1" type="ORF">RvY_17987-2</name>
</gene>
<sequence>MQVDVAVVVHVSLLFPSACPIYSPTDPVTLEAYPLICSPTDPALCGGYPSSPLLAPKSPLPKVILRPSCKTSRRMPTSAFPVSCWGTTSKRGS</sequence>
<evidence type="ECO:0000313" key="2">
    <source>
        <dbReference type="Proteomes" id="UP000186922"/>
    </source>
</evidence>
<evidence type="ECO:0000313" key="1">
    <source>
        <dbReference type="EMBL" id="GAV08271.1"/>
    </source>
</evidence>
<reference evidence="1 2" key="1">
    <citation type="journal article" date="2016" name="Nat. Commun.">
        <title>Extremotolerant tardigrade genome and improved radiotolerance of human cultured cells by tardigrade-unique protein.</title>
        <authorList>
            <person name="Hashimoto T."/>
            <person name="Horikawa D.D."/>
            <person name="Saito Y."/>
            <person name="Kuwahara H."/>
            <person name="Kozuka-Hata H."/>
            <person name="Shin-I T."/>
            <person name="Minakuchi Y."/>
            <person name="Ohishi K."/>
            <person name="Motoyama A."/>
            <person name="Aizu T."/>
            <person name="Enomoto A."/>
            <person name="Kondo K."/>
            <person name="Tanaka S."/>
            <person name="Hara Y."/>
            <person name="Koshikawa S."/>
            <person name="Sagara H."/>
            <person name="Miura T."/>
            <person name="Yokobori S."/>
            <person name="Miyagawa K."/>
            <person name="Suzuki Y."/>
            <person name="Kubo T."/>
            <person name="Oyama M."/>
            <person name="Kohara Y."/>
            <person name="Fujiyama A."/>
            <person name="Arakawa K."/>
            <person name="Katayama T."/>
            <person name="Toyoda A."/>
            <person name="Kunieda T."/>
        </authorList>
    </citation>
    <scope>NUCLEOTIDE SEQUENCE [LARGE SCALE GENOMIC DNA]</scope>
    <source>
        <strain evidence="1 2">YOKOZUNA-1</strain>
    </source>
</reference>
<keyword evidence="2" id="KW-1185">Reference proteome</keyword>